<organism evidence="1 2">
    <name type="scientific">Pseudomonas putida (strain ATCC 47054 / DSM 6125 / CFBP 8728 / NCIMB 11950 / KT2440)</name>
    <dbReference type="NCBI Taxonomy" id="160488"/>
    <lineage>
        <taxon>Bacteria</taxon>
        <taxon>Pseudomonadati</taxon>
        <taxon>Pseudomonadota</taxon>
        <taxon>Gammaproteobacteria</taxon>
        <taxon>Pseudomonadales</taxon>
        <taxon>Pseudomonadaceae</taxon>
        <taxon>Pseudomonas</taxon>
    </lineage>
</organism>
<protein>
    <submittedName>
        <fullName evidence="1">Uncharacterized protein</fullName>
    </submittedName>
</protein>
<dbReference type="EMBL" id="AE015451">
    <property type="protein sequence ID" value="AAN69274.1"/>
    <property type="molecule type" value="Genomic_DNA"/>
</dbReference>
<dbReference type="RefSeq" id="WP_010954513.1">
    <property type="nucleotide sequence ID" value="NC_002947.4"/>
</dbReference>
<dbReference type="AlphaFoldDB" id="Q88GP4"/>
<gene>
    <name evidence="1" type="ordered locus">PP_3676</name>
</gene>
<sequence>MMLKYEITDGSLIFTWTDDETLKGYRYRKMSLHSCGETWIINAIAQIILSICNQLSKESLTHYFYAGRQIFEEFKNQSKNLPPSRDDWGNFILCHYEKHLNLTHSTLKTRINRWALIATIYKRLQRSGVIPEDVYIPQEQPSAGLLDENLTLPLGQERKNITPPTDLNDFLSKRYLVESGLNLAEDQYLLDLKRTLELRASTVLSCGIDYWERMIKCHEMGQSLISEISSQELEKVLDCGDYFTAGRHLCAPDSPKGINWFLAIARHYLKHTEELQTLNLSDIALIPAFKDIISDYKYRESLSKQIRTLATDCRTKPLEFWEALGRLLGLLSPRDCAVACAIIATENPRFNPHSLVNVKLYSQSDNFYLRGNSDTKRITLSVSKPRARSRKESVLPHVSAKIVSYVIKCTEIPRARLLQDRKSGWRKLFLTSTSKGTARFSNFIGKLNSSKGVTLHQIYRDKFEAAGITRGVLTLFRIRCTQGILEFLRNGSIQRVADLLGNTCQVVEICYIPKWLKYRWGTRLLRILQQKFILVATEGEPWQVAASDFTTKEQMQDFIRQILLGLKKGDPLSEAIRTKLGHYAPEANSIVEMFVERELLLSRSPIGLAAIYAYADAVELMPKSQHLLIDAHTQLPLWIYPTLKKLIIQTTEIDYEKATNAETSITDRISSDSLSEMKKVHRQALQLSPKFRALIDFTMEPGA</sequence>
<dbReference type="Proteomes" id="UP000000556">
    <property type="component" value="Chromosome"/>
</dbReference>
<dbReference type="PATRIC" id="fig|160488.4.peg.3911"/>
<dbReference type="PaxDb" id="160488-PP_3676"/>
<reference evidence="1 2" key="2">
    <citation type="journal article" date="2016" name="Environ. Microbiol.">
        <title>The revisited genome of Pseudomonas putida KT2440 enlightens its value as a robust metabolic chassis.</title>
        <authorList>
            <person name="Belda E."/>
            <person name="van Heck R.G."/>
            <person name="Lopez-Sanchez M.J."/>
            <person name="Cruveiller S."/>
            <person name="Barbe V."/>
            <person name="Fraser C."/>
            <person name="Klenk H.P."/>
            <person name="Petersen J."/>
            <person name="Morgat A."/>
            <person name="Nikel P.I."/>
            <person name="Vallenet D."/>
            <person name="Rouy Z."/>
            <person name="Sekowska A."/>
            <person name="Martins Dos Santos V.A."/>
            <person name="de Lorenzo V."/>
            <person name="Danchin A."/>
            <person name="Medigue C."/>
        </authorList>
    </citation>
    <scope>NUCLEOTIDE SEQUENCE [LARGE SCALE GENOMIC DNA]</scope>
    <source>
        <strain evidence="2">ATCC 47054 / DSM 6125 / CFBP 8728 / NCIMB 11950 / KT2440</strain>
    </source>
</reference>
<evidence type="ECO:0000313" key="1">
    <source>
        <dbReference type="EMBL" id="AAN69274.1"/>
    </source>
</evidence>
<name>Q88GP4_PSEPK</name>
<accession>Q88GP4</accession>
<dbReference type="OrthoDB" id="7033735at2"/>
<dbReference type="STRING" id="160488.PP_3676"/>
<reference evidence="1 2" key="1">
    <citation type="journal article" date="2002" name="Environ. Microbiol.">
        <title>Complete genome sequence and comparative analysis of the metabolically versatile Pseudomonas putida KT2440.</title>
        <authorList>
            <person name="Nelson K.E."/>
            <person name="Weinel C."/>
            <person name="Paulsen I.T."/>
            <person name="Dodson R.J."/>
            <person name="Hilbert H."/>
            <person name="Martins dos Santos V.A."/>
            <person name="Fouts D.E."/>
            <person name="Gill S.R."/>
            <person name="Pop M."/>
            <person name="Holmes M."/>
            <person name="Brinkac L."/>
            <person name="Beanan M."/>
            <person name="DeBoy R.T."/>
            <person name="Daugherty S."/>
            <person name="Kolonay J."/>
            <person name="Madupu R."/>
            <person name="Nelson W."/>
            <person name="White O."/>
            <person name="Peterson J."/>
            <person name="Khouri H."/>
            <person name="Hance I."/>
            <person name="Chris Lee P."/>
            <person name="Holtzapple E."/>
            <person name="Scanlan D."/>
            <person name="Tran K."/>
            <person name="Moazzez A."/>
            <person name="Utterback T."/>
            <person name="Rizzo M."/>
            <person name="Lee K."/>
            <person name="Kosack D."/>
            <person name="Moestl D."/>
            <person name="Wedler H."/>
            <person name="Lauber J."/>
            <person name="Stjepandic D."/>
            <person name="Hoheisel J."/>
            <person name="Straetz M."/>
            <person name="Heim S."/>
            <person name="Kiewitz C."/>
            <person name="Eisen J.A."/>
            <person name="Timmis K.N."/>
            <person name="Dusterhoft A."/>
            <person name="Tummler B."/>
            <person name="Fraser C.M."/>
        </authorList>
    </citation>
    <scope>NUCLEOTIDE SEQUENCE [LARGE SCALE GENOMIC DNA]</scope>
    <source>
        <strain evidence="2">ATCC 47054 / DSM 6125 / CFBP 8728 / NCIMB 11950 / KT2440</strain>
    </source>
</reference>
<dbReference type="KEGG" id="ppu:PP_3676"/>
<keyword evidence="2" id="KW-1185">Reference proteome</keyword>
<dbReference type="HOGENOM" id="CLU_391219_0_0_6"/>
<proteinExistence type="predicted"/>
<dbReference type="BioCyc" id="PPUT160488:G1G01-3913-MONOMER"/>
<evidence type="ECO:0000313" key="2">
    <source>
        <dbReference type="Proteomes" id="UP000000556"/>
    </source>
</evidence>